<feature type="region of interest" description="Disordered" evidence="1">
    <location>
        <begin position="375"/>
        <end position="396"/>
    </location>
</feature>
<evidence type="ECO:0000256" key="1">
    <source>
        <dbReference type="SAM" id="MobiDB-lite"/>
    </source>
</evidence>
<evidence type="ECO:0008006" key="5">
    <source>
        <dbReference type="Google" id="ProtNLM"/>
    </source>
</evidence>
<accession>A0A418VPR7</accession>
<comment type="caution">
    <text evidence="3">The sequence shown here is derived from an EMBL/GenBank/DDBJ whole genome shotgun (WGS) entry which is preliminary data.</text>
</comment>
<gene>
    <name evidence="3" type="ORF">D3877_24435</name>
</gene>
<keyword evidence="2" id="KW-0732">Signal</keyword>
<evidence type="ECO:0000313" key="4">
    <source>
        <dbReference type="Proteomes" id="UP000283458"/>
    </source>
</evidence>
<protein>
    <recommendedName>
        <fullName evidence="5">Tetratricopeptide repeat protein</fullName>
    </recommendedName>
</protein>
<dbReference type="Proteomes" id="UP000283458">
    <property type="component" value="Unassembled WGS sequence"/>
</dbReference>
<feature type="signal peptide" evidence="2">
    <location>
        <begin position="1"/>
        <end position="21"/>
    </location>
</feature>
<dbReference type="OrthoDB" id="7295882at2"/>
<proteinExistence type="predicted"/>
<dbReference type="EMBL" id="QYUL01000004">
    <property type="protein sequence ID" value="RJF78258.1"/>
    <property type="molecule type" value="Genomic_DNA"/>
</dbReference>
<evidence type="ECO:0000256" key="2">
    <source>
        <dbReference type="SAM" id="SignalP"/>
    </source>
</evidence>
<organism evidence="3 4">
    <name type="scientific">Azospirillum cavernae</name>
    <dbReference type="NCBI Taxonomy" id="2320860"/>
    <lineage>
        <taxon>Bacteria</taxon>
        <taxon>Pseudomonadati</taxon>
        <taxon>Pseudomonadota</taxon>
        <taxon>Alphaproteobacteria</taxon>
        <taxon>Rhodospirillales</taxon>
        <taxon>Azospirillaceae</taxon>
        <taxon>Azospirillum</taxon>
    </lineage>
</organism>
<dbReference type="AlphaFoldDB" id="A0A418VPR7"/>
<feature type="chain" id="PRO_5019356934" description="Tetratricopeptide repeat protein" evidence="2">
    <location>
        <begin position="22"/>
        <end position="396"/>
    </location>
</feature>
<dbReference type="InterPro" id="IPR011990">
    <property type="entry name" value="TPR-like_helical_dom_sf"/>
</dbReference>
<dbReference type="RefSeq" id="WP_119833399.1">
    <property type="nucleotide sequence ID" value="NZ_QYUL01000004.1"/>
</dbReference>
<dbReference type="SUPFAM" id="SSF48452">
    <property type="entry name" value="TPR-like"/>
    <property type="match status" value="1"/>
</dbReference>
<dbReference type="Gene3D" id="1.25.40.10">
    <property type="entry name" value="Tetratricopeptide repeat domain"/>
    <property type="match status" value="1"/>
</dbReference>
<keyword evidence="4" id="KW-1185">Reference proteome</keyword>
<evidence type="ECO:0000313" key="3">
    <source>
        <dbReference type="EMBL" id="RJF78258.1"/>
    </source>
</evidence>
<name>A0A418VPR7_9PROT</name>
<sequence>MDPISLLAALATAFGIMSADAVMHADSVNVSLYVPDDIAKTTARGDVIEDMFISKMQEIGDVKSYFGRPNVQSNRARTLGVVLSRALKVEDFAAAVQHTFGMKTASVLGSFSKDDKEGKIQLVAMVRDPDEPPFPLIIKRADYEPIPDMVGRAAQQVMEHLAPYITTLYLLQKGDEIHDYTQVDDLIGRELVAYAAKSHSKERASVLNVAGIVALHKENMPEAARLFEEADKADPDLLIPRLNRAFVMLATDHESEVESYLKPTLEAARYQRAYMLLAAGDVIRAGAFMSVRKFDQAEAALDDAEYWDPTSSVVPTLRAEVKLERGDMVGAMKYKGKANVNLDNFETFPELASLYYHISWRKGEPLRRNDLKQESARAVLTSSTLGAKPAEAAKTK</sequence>
<reference evidence="3 4" key="1">
    <citation type="submission" date="2018-09" db="EMBL/GenBank/DDBJ databases">
        <authorList>
            <person name="Zhu H."/>
        </authorList>
    </citation>
    <scope>NUCLEOTIDE SEQUENCE [LARGE SCALE GENOMIC DNA]</scope>
    <source>
        <strain evidence="3 4">K2W22B-5</strain>
    </source>
</reference>